<dbReference type="RefSeq" id="WP_345369457.1">
    <property type="nucleotide sequence ID" value="NZ_BAABJX010000017.1"/>
</dbReference>
<proteinExistence type="predicted"/>
<keyword evidence="1" id="KW-0472">Membrane</keyword>
<sequence length="291" mass="34203">MNAVNFTHPFTFTTLTISFLYLTYIYIIRQRKERKQITPDLQFLSRTTQYLTLASKKNDRFNYLKAYLERLNYPIQLQRYQHLQQFDTSLCISYSSPIAQSKVIVCAYVSSKPTDQHFHGGVAELMEIARLLKKEQPILPYDIEMTFFICKDHTSKRKAAEALAQHYYQNDEEIKLCLLLQPGLQARNTIEKYLLQLQQPTVIRQDQVLIQGDFSSYFQAKKIQTNIAQHCRISAHIEYLPRRKDHPYYAFRNTSYPTLILSDRSSTYHQQAALQSLYKVTKSLYGIITNL</sequence>
<evidence type="ECO:0008006" key="4">
    <source>
        <dbReference type="Google" id="ProtNLM"/>
    </source>
</evidence>
<evidence type="ECO:0000313" key="3">
    <source>
        <dbReference type="Proteomes" id="UP001500298"/>
    </source>
</evidence>
<dbReference type="EMBL" id="BAABJX010000017">
    <property type="protein sequence ID" value="GAA4826104.1"/>
    <property type="molecule type" value="Genomic_DNA"/>
</dbReference>
<reference evidence="3" key="1">
    <citation type="journal article" date="2019" name="Int. J. Syst. Evol. Microbiol.">
        <title>The Global Catalogue of Microorganisms (GCM) 10K type strain sequencing project: providing services to taxonomists for standard genome sequencing and annotation.</title>
        <authorList>
            <consortium name="The Broad Institute Genomics Platform"/>
            <consortium name="The Broad Institute Genome Sequencing Center for Infectious Disease"/>
            <person name="Wu L."/>
            <person name="Ma J."/>
        </authorList>
    </citation>
    <scope>NUCLEOTIDE SEQUENCE [LARGE SCALE GENOMIC DNA]</scope>
    <source>
        <strain evidence="3">JCM 18326</strain>
    </source>
</reference>
<feature type="transmembrane region" description="Helical" evidence="1">
    <location>
        <begin position="6"/>
        <end position="27"/>
    </location>
</feature>
<name>A0ABP9D5R8_9BACT</name>
<keyword evidence="1" id="KW-0812">Transmembrane</keyword>
<keyword evidence="1" id="KW-1133">Transmembrane helix</keyword>
<accession>A0ABP9D5R8</accession>
<evidence type="ECO:0000313" key="2">
    <source>
        <dbReference type="EMBL" id="GAA4826104.1"/>
    </source>
</evidence>
<dbReference type="Gene3D" id="3.40.630.10">
    <property type="entry name" value="Zn peptidases"/>
    <property type="match status" value="1"/>
</dbReference>
<gene>
    <name evidence="2" type="ORF">GCM10023331_08380</name>
</gene>
<comment type="caution">
    <text evidence="2">The sequence shown here is derived from an EMBL/GenBank/DDBJ whole genome shotgun (WGS) entry which is preliminary data.</text>
</comment>
<dbReference type="SUPFAM" id="SSF53187">
    <property type="entry name" value="Zn-dependent exopeptidases"/>
    <property type="match status" value="1"/>
</dbReference>
<organism evidence="2 3">
    <name type="scientific">Algivirga pacifica</name>
    <dbReference type="NCBI Taxonomy" id="1162670"/>
    <lineage>
        <taxon>Bacteria</taxon>
        <taxon>Pseudomonadati</taxon>
        <taxon>Bacteroidota</taxon>
        <taxon>Cytophagia</taxon>
        <taxon>Cytophagales</taxon>
        <taxon>Flammeovirgaceae</taxon>
        <taxon>Algivirga</taxon>
    </lineage>
</organism>
<dbReference type="Proteomes" id="UP001500298">
    <property type="component" value="Unassembled WGS sequence"/>
</dbReference>
<protein>
    <recommendedName>
        <fullName evidence="4">Peptidase M28 domain-containing protein</fullName>
    </recommendedName>
</protein>
<evidence type="ECO:0000256" key="1">
    <source>
        <dbReference type="SAM" id="Phobius"/>
    </source>
</evidence>
<keyword evidence="3" id="KW-1185">Reference proteome</keyword>